<evidence type="ECO:0000256" key="2">
    <source>
        <dbReference type="ARBA" id="ARBA00022475"/>
    </source>
</evidence>
<evidence type="ECO:0000256" key="3">
    <source>
        <dbReference type="ARBA" id="ARBA00022676"/>
    </source>
</evidence>
<proteinExistence type="predicted"/>
<accession>A0ABR8F205</accession>
<feature type="transmembrane region" description="Helical" evidence="8">
    <location>
        <begin position="421"/>
        <end position="442"/>
    </location>
</feature>
<dbReference type="EMBL" id="JACJTE010000025">
    <property type="protein sequence ID" value="MBD2563109.1"/>
    <property type="molecule type" value="Genomic_DNA"/>
</dbReference>
<dbReference type="InterPro" id="IPR050297">
    <property type="entry name" value="LipidA_mod_glycosyltrf_83"/>
</dbReference>
<keyword evidence="7 8" id="KW-0472">Membrane</keyword>
<feature type="transmembrane region" description="Helical" evidence="8">
    <location>
        <begin position="374"/>
        <end position="392"/>
    </location>
</feature>
<evidence type="ECO:0000256" key="5">
    <source>
        <dbReference type="ARBA" id="ARBA00022692"/>
    </source>
</evidence>
<keyword evidence="10" id="KW-1185">Reference proteome</keyword>
<dbReference type="PANTHER" id="PTHR33908">
    <property type="entry name" value="MANNOSYLTRANSFERASE YKCB-RELATED"/>
    <property type="match status" value="1"/>
</dbReference>
<evidence type="ECO:0000256" key="4">
    <source>
        <dbReference type="ARBA" id="ARBA00022679"/>
    </source>
</evidence>
<protein>
    <submittedName>
        <fullName evidence="9">Glycosyltransferase</fullName>
    </submittedName>
</protein>
<feature type="transmembrane region" description="Helical" evidence="8">
    <location>
        <begin position="238"/>
        <end position="257"/>
    </location>
</feature>
<keyword evidence="5 8" id="KW-0812">Transmembrane</keyword>
<feature type="transmembrane region" description="Helical" evidence="8">
    <location>
        <begin position="340"/>
        <end position="362"/>
    </location>
</feature>
<comment type="caution">
    <text evidence="9">The sequence shown here is derived from an EMBL/GenBank/DDBJ whole genome shotgun (WGS) entry which is preliminary data.</text>
</comment>
<evidence type="ECO:0000256" key="1">
    <source>
        <dbReference type="ARBA" id="ARBA00004651"/>
    </source>
</evidence>
<feature type="transmembrane region" description="Helical" evidence="8">
    <location>
        <begin position="191"/>
        <end position="218"/>
    </location>
</feature>
<keyword evidence="6 8" id="KW-1133">Transmembrane helix</keyword>
<keyword evidence="3" id="KW-0328">Glycosyltransferase</keyword>
<evidence type="ECO:0000256" key="6">
    <source>
        <dbReference type="ARBA" id="ARBA00022989"/>
    </source>
</evidence>
<dbReference type="Proteomes" id="UP000604661">
    <property type="component" value="Unassembled WGS sequence"/>
</dbReference>
<evidence type="ECO:0000313" key="9">
    <source>
        <dbReference type="EMBL" id="MBD2563109.1"/>
    </source>
</evidence>
<feature type="transmembrane region" description="Helical" evidence="8">
    <location>
        <begin position="153"/>
        <end position="170"/>
    </location>
</feature>
<feature type="transmembrane region" description="Helical" evidence="8">
    <location>
        <begin position="278"/>
        <end position="297"/>
    </location>
</feature>
<sequence length="563" mass="62682">MWLLIGISLRLANLTAKPPWTDEFSTLVFSLGNTFLSVPLDQAIAPDVLLSPLQPNPAASIGDVIHNLVTQDTHPPLYFVLAYLWMKLFPSDGGLVSIFAARSLPAIIGAASIPCVYLLGRVAFRSPLVGHLAAAMMAVSPYGIFLAQEARHYSLAALWVTASLTCLVIATRHIQNRTPLPIWIAVSWVEINALGLATHYFFSLTLCTEAVVLIFLAWLQLQTSTKFSLLFSPPWRRIYAVAVGTCVAGLIWLPIFLENKNRSNLTEWIRGSRVGLDWLSPIFQALGTLIAMISLLPVESSQLLVVIPSGVVMLIFFIWAVPILLRGIKIQLQQPESRMMIQVFAGVVISAIALFFIFTYFFGIDLTRGARYNFVYFPAIVVLLGASLAVCWHPPKEWIETQQGKNRIKSIGKWGINGKKAVMLIWLMGFVSAVTVICNLGYQKYYRPDLFVQLIQQTSPIPVLIANTHKTYVHTGEMIGVAREFKLANSPQKPLFLLAHQDQDPNTSSITLENTLKKLPRPFDLWLVNFHAPVAEAVKTCVMSESQSLPSVDGYEYELYHCQ</sequence>
<comment type="subcellular location">
    <subcellularLocation>
        <location evidence="1">Cell membrane</location>
        <topology evidence="1">Multi-pass membrane protein</topology>
    </subcellularLocation>
</comment>
<dbReference type="PANTHER" id="PTHR33908:SF11">
    <property type="entry name" value="MEMBRANE PROTEIN"/>
    <property type="match status" value="1"/>
</dbReference>
<feature type="transmembrane region" description="Helical" evidence="8">
    <location>
        <begin position="128"/>
        <end position="147"/>
    </location>
</feature>
<evidence type="ECO:0000256" key="7">
    <source>
        <dbReference type="ARBA" id="ARBA00023136"/>
    </source>
</evidence>
<keyword evidence="4" id="KW-0808">Transferase</keyword>
<feature type="transmembrane region" description="Helical" evidence="8">
    <location>
        <begin position="303"/>
        <end position="328"/>
    </location>
</feature>
<evidence type="ECO:0000313" key="10">
    <source>
        <dbReference type="Proteomes" id="UP000604661"/>
    </source>
</evidence>
<reference evidence="9 10" key="1">
    <citation type="journal article" date="2020" name="ISME J.">
        <title>Comparative genomics reveals insights into cyanobacterial evolution and habitat adaptation.</title>
        <authorList>
            <person name="Chen M.Y."/>
            <person name="Teng W.K."/>
            <person name="Zhao L."/>
            <person name="Hu C.X."/>
            <person name="Zhou Y.K."/>
            <person name="Han B.P."/>
            <person name="Song L.R."/>
            <person name="Shu W.S."/>
        </authorList>
    </citation>
    <scope>NUCLEOTIDE SEQUENCE [LARGE SCALE GENOMIC DNA]</scope>
    <source>
        <strain evidence="9 10">FACHB-391</strain>
    </source>
</reference>
<keyword evidence="2" id="KW-1003">Cell membrane</keyword>
<evidence type="ECO:0000256" key="8">
    <source>
        <dbReference type="SAM" id="Phobius"/>
    </source>
</evidence>
<organism evidence="9 10">
    <name type="scientific">Nostoc linckia FACHB-391</name>
    <dbReference type="NCBI Taxonomy" id="2692906"/>
    <lineage>
        <taxon>Bacteria</taxon>
        <taxon>Bacillati</taxon>
        <taxon>Cyanobacteriota</taxon>
        <taxon>Cyanophyceae</taxon>
        <taxon>Nostocales</taxon>
        <taxon>Nostocaceae</taxon>
        <taxon>Nostoc</taxon>
    </lineage>
</organism>
<gene>
    <name evidence="9" type="ORF">H6G95_21315</name>
</gene>
<name>A0ABR8F205_NOSLI</name>